<dbReference type="SMART" id="SM00408">
    <property type="entry name" value="IGc2"/>
    <property type="match status" value="3"/>
</dbReference>
<dbReference type="Gene3D" id="2.60.40.10">
    <property type="entry name" value="Immunoglobulins"/>
    <property type="match status" value="4"/>
</dbReference>
<dbReference type="InterPro" id="IPR003599">
    <property type="entry name" value="Ig_sub"/>
</dbReference>
<evidence type="ECO:0000313" key="6">
    <source>
        <dbReference type="RefSeq" id="XP_013792704.2"/>
    </source>
</evidence>
<dbReference type="GeneID" id="106476605"/>
<dbReference type="PANTHER" id="PTHR10075">
    <property type="entry name" value="BASIGIN RELATED"/>
    <property type="match status" value="1"/>
</dbReference>
<dbReference type="Pfam" id="PF13927">
    <property type="entry name" value="Ig_3"/>
    <property type="match status" value="1"/>
</dbReference>
<reference evidence="6" key="1">
    <citation type="submission" date="2025-08" db="UniProtKB">
        <authorList>
            <consortium name="RefSeq"/>
        </authorList>
    </citation>
    <scope>IDENTIFICATION</scope>
    <source>
        <tissue evidence="6">Muscle</tissue>
    </source>
</reference>
<dbReference type="RefSeq" id="XP_013792704.2">
    <property type="nucleotide sequence ID" value="XM_013937250.2"/>
</dbReference>
<dbReference type="InterPro" id="IPR007110">
    <property type="entry name" value="Ig-like_dom"/>
</dbReference>
<gene>
    <name evidence="6" type="primary">LOC106476605</name>
</gene>
<keyword evidence="2" id="KW-0393">Immunoglobulin domain</keyword>
<dbReference type="Proteomes" id="UP000694941">
    <property type="component" value="Unplaced"/>
</dbReference>
<keyword evidence="1" id="KW-0677">Repeat</keyword>
<dbReference type="InterPro" id="IPR036179">
    <property type="entry name" value="Ig-like_dom_sf"/>
</dbReference>
<dbReference type="InterPro" id="IPR036116">
    <property type="entry name" value="FN3_sf"/>
</dbReference>
<dbReference type="SUPFAM" id="SSF48726">
    <property type="entry name" value="Immunoglobulin"/>
    <property type="match status" value="3"/>
</dbReference>
<dbReference type="InterPro" id="IPR013098">
    <property type="entry name" value="Ig_I-set"/>
</dbReference>
<feature type="domain" description="Fibronectin type-III" evidence="4">
    <location>
        <begin position="325"/>
        <end position="420"/>
    </location>
</feature>
<feature type="domain" description="Ig-like" evidence="3">
    <location>
        <begin position="225"/>
        <end position="314"/>
    </location>
</feature>
<keyword evidence="5" id="KW-1185">Reference proteome</keyword>
<name>A0ABM1C1Q8_LIMPO</name>
<dbReference type="SMART" id="SM00409">
    <property type="entry name" value="IG"/>
    <property type="match status" value="3"/>
</dbReference>
<proteinExistence type="predicted"/>
<dbReference type="InterPro" id="IPR003598">
    <property type="entry name" value="Ig_sub2"/>
</dbReference>
<evidence type="ECO:0000259" key="4">
    <source>
        <dbReference type="PROSITE" id="PS50853"/>
    </source>
</evidence>
<dbReference type="PROSITE" id="PS50853">
    <property type="entry name" value="FN3"/>
    <property type="match status" value="1"/>
</dbReference>
<protein>
    <submittedName>
        <fullName evidence="6">Down syndrome cell adhesion molecule-like protein 1 homolog</fullName>
    </submittedName>
</protein>
<dbReference type="Pfam" id="PF07679">
    <property type="entry name" value="I-set"/>
    <property type="match status" value="2"/>
</dbReference>
<organism evidence="5 6">
    <name type="scientific">Limulus polyphemus</name>
    <name type="common">Atlantic horseshoe crab</name>
    <dbReference type="NCBI Taxonomy" id="6850"/>
    <lineage>
        <taxon>Eukaryota</taxon>
        <taxon>Metazoa</taxon>
        <taxon>Ecdysozoa</taxon>
        <taxon>Arthropoda</taxon>
        <taxon>Chelicerata</taxon>
        <taxon>Merostomata</taxon>
        <taxon>Xiphosura</taxon>
        <taxon>Limulidae</taxon>
        <taxon>Limulus</taxon>
    </lineage>
</organism>
<evidence type="ECO:0000256" key="2">
    <source>
        <dbReference type="ARBA" id="ARBA00023319"/>
    </source>
</evidence>
<dbReference type="InterPro" id="IPR003961">
    <property type="entry name" value="FN3_dom"/>
</dbReference>
<feature type="domain" description="Ig-like" evidence="3">
    <location>
        <begin position="33"/>
        <end position="123"/>
    </location>
</feature>
<dbReference type="InterPro" id="IPR013783">
    <property type="entry name" value="Ig-like_fold"/>
</dbReference>
<dbReference type="Pfam" id="PF00041">
    <property type="entry name" value="fn3"/>
    <property type="match status" value="1"/>
</dbReference>
<evidence type="ECO:0000259" key="3">
    <source>
        <dbReference type="PROSITE" id="PS50835"/>
    </source>
</evidence>
<dbReference type="PANTHER" id="PTHR10075:SF14">
    <property type="entry name" value="CELL ADHESION MOLECULE DSCAM2-RELATED"/>
    <property type="match status" value="1"/>
</dbReference>
<evidence type="ECO:0000313" key="5">
    <source>
        <dbReference type="Proteomes" id="UP000694941"/>
    </source>
</evidence>
<dbReference type="CDD" id="cd00096">
    <property type="entry name" value="Ig"/>
    <property type="match status" value="1"/>
</dbReference>
<dbReference type="PROSITE" id="PS50835">
    <property type="entry name" value="IG_LIKE"/>
    <property type="match status" value="3"/>
</dbReference>
<feature type="domain" description="Ig-like" evidence="3">
    <location>
        <begin position="127"/>
        <end position="220"/>
    </location>
</feature>
<evidence type="ECO:0000256" key="1">
    <source>
        <dbReference type="ARBA" id="ARBA00022737"/>
    </source>
</evidence>
<dbReference type="SUPFAM" id="SSF49265">
    <property type="entry name" value="Fibronectin type III"/>
    <property type="match status" value="1"/>
</dbReference>
<dbReference type="CDD" id="cd00063">
    <property type="entry name" value="FN3"/>
    <property type="match status" value="1"/>
</dbReference>
<accession>A0ABM1C1Q8</accession>
<dbReference type="SMART" id="SM00060">
    <property type="entry name" value="FN3"/>
    <property type="match status" value="1"/>
</dbReference>
<sequence length="466" mass="51977">MTKIGCYLNMKGTCIIIAVVVCVLPSTVSIDPPQLQPFEFPNDLEMGSKVVAVCILREGDPPVTIVWKKDRQKLSHGDRLIIEQVNDDISNLKISSITPEDVGNYTCTATNSAGSDSFTAALVVRGPPFWSHEPVNSQAVLGASQTTVHCSAGGYPRPQLTWLKEDPSGSFTPVSKSYKMKVLDNGTLVINDVKETDSGTYLCQADNGVGEKLEKAVRLSVHAPPSIQKGRETITFKRGETGLLSCATNGELPMIVKWQKNEDNLELWSNRHETYTEDTFEGIKSTLVLRNIQPQDAALYTCKVRNNFGSDELSFNIIINEPPQSPYQVTVSDIRSRTARVTWQISTTLTAVTQFIVRFWPTRGKKKTRRLQEETLSFSERMLLLQDLHPGTEYTIEIQAENSIGFSEPSDPVRFTTMEEEPSSAPVDIKVTAVDSQTLFVSWKVRKEKLFEVKIPYRNAAHTIDQ</sequence>